<proteinExistence type="predicted"/>
<dbReference type="Proteomes" id="UP000235122">
    <property type="component" value="Unassembled WGS sequence"/>
</dbReference>
<evidence type="ECO:0000256" key="1">
    <source>
        <dbReference type="SAM" id="MobiDB-lite"/>
    </source>
</evidence>
<organism evidence="2 3">
    <name type="scientific">Winkia neuii</name>
    <dbReference type="NCBI Taxonomy" id="33007"/>
    <lineage>
        <taxon>Bacteria</taxon>
        <taxon>Bacillati</taxon>
        <taxon>Actinomycetota</taxon>
        <taxon>Actinomycetes</taxon>
        <taxon>Actinomycetales</taxon>
        <taxon>Actinomycetaceae</taxon>
        <taxon>Winkia</taxon>
    </lineage>
</organism>
<evidence type="ECO:0000313" key="2">
    <source>
        <dbReference type="EMBL" id="PKY73376.1"/>
    </source>
</evidence>
<name>A0A2I1IQH9_9ACTO</name>
<dbReference type="STRING" id="33007.HMPREF3198_00076"/>
<gene>
    <name evidence="2" type="ORF">CYJ19_01980</name>
</gene>
<accession>A0A2I1IQH9</accession>
<reference evidence="2 3" key="1">
    <citation type="submission" date="2017-12" db="EMBL/GenBank/DDBJ databases">
        <title>Phylogenetic diversity of female urinary microbiome.</title>
        <authorList>
            <person name="Thomas-White K."/>
            <person name="Wolfe A.J."/>
        </authorList>
    </citation>
    <scope>NUCLEOTIDE SEQUENCE [LARGE SCALE GENOMIC DNA]</scope>
    <source>
        <strain evidence="2 3">UMB0402</strain>
    </source>
</reference>
<sequence length="278" mass="30078">MDARPHLRRLGGPRMRPTNPSHKTLRNTRKRFRGNIKMGTTLTPMAKALKAINVIKKDGVNRHSQYKFRGIDGVLDTVGPAFRENGILITSKIDQIDYEDRPTNNGKASTLIRGIVTFRFHFGDGQTLETSVAAEAQDWGDKGTSKFMSVALRTALLQTFTVPTDEKESEATPAAPGCHQQAQPAQNAGGAGMMTGTQHQQLTRLLKQIGADAEKGKEIARYVTGGQVGALAKLNANQAAAAIRLCEQQARRLAAAKQQQQPQAQPTLQEAATGGTAQ</sequence>
<feature type="region of interest" description="Disordered" evidence="1">
    <location>
        <begin position="164"/>
        <end position="194"/>
    </location>
</feature>
<dbReference type="InterPro" id="IPR007499">
    <property type="entry name" value="ERF_bacteria_virus"/>
</dbReference>
<feature type="region of interest" description="Disordered" evidence="1">
    <location>
        <begin position="1"/>
        <end position="25"/>
    </location>
</feature>
<dbReference type="Pfam" id="PF04404">
    <property type="entry name" value="ERF"/>
    <property type="match status" value="1"/>
</dbReference>
<evidence type="ECO:0008006" key="4">
    <source>
        <dbReference type="Google" id="ProtNLM"/>
    </source>
</evidence>
<feature type="compositionally biased region" description="Basic residues" evidence="1">
    <location>
        <begin position="1"/>
        <end position="11"/>
    </location>
</feature>
<keyword evidence="3" id="KW-1185">Reference proteome</keyword>
<comment type="caution">
    <text evidence="2">The sequence shown here is derived from an EMBL/GenBank/DDBJ whole genome shotgun (WGS) entry which is preliminary data.</text>
</comment>
<feature type="region of interest" description="Disordered" evidence="1">
    <location>
        <begin position="251"/>
        <end position="278"/>
    </location>
</feature>
<evidence type="ECO:0000313" key="3">
    <source>
        <dbReference type="Proteomes" id="UP000235122"/>
    </source>
</evidence>
<dbReference type="EMBL" id="PKKO01000001">
    <property type="protein sequence ID" value="PKY73376.1"/>
    <property type="molecule type" value="Genomic_DNA"/>
</dbReference>
<dbReference type="AlphaFoldDB" id="A0A2I1IQH9"/>
<protein>
    <recommendedName>
        <fullName evidence="4">Single-stranded DNA-binding protein</fullName>
    </recommendedName>
</protein>